<keyword evidence="3" id="KW-1185">Reference proteome</keyword>
<dbReference type="Pfam" id="PF12973">
    <property type="entry name" value="Cupin_7"/>
    <property type="match status" value="1"/>
</dbReference>
<dbReference type="Proteomes" id="UP000317839">
    <property type="component" value="Unassembled WGS sequence"/>
</dbReference>
<dbReference type="InterPro" id="IPR012807">
    <property type="entry name" value="Anti-sigma_ChrR"/>
</dbReference>
<feature type="domain" description="ChrR-like cupin" evidence="1">
    <location>
        <begin position="107"/>
        <end position="199"/>
    </location>
</feature>
<sequence>MKYHPDIELLLKYTSGKLEPSLALAVGLHHKHCKICQERVAELEIVGGETLESMPTVADNEDQIVLKDFDKLLGAIDQIQPVATISEYEDLAVAESDFDIVDKLVKQDFDDMEWRRVSPKIWKSTIAMNDADFEVELLKFAANAKIPQHTHEGDEYTVVLQGDFSDSQGHYKAGSFIVQDENDEHSPVAGENGCICLAITNAPLKFTGTLGPILNWFSH</sequence>
<dbReference type="AlphaFoldDB" id="A0A545T8P8"/>
<dbReference type="Gene3D" id="2.60.120.10">
    <property type="entry name" value="Jelly Rolls"/>
    <property type="match status" value="1"/>
</dbReference>
<dbReference type="OrthoDB" id="2988517at2"/>
<dbReference type="InterPro" id="IPR011051">
    <property type="entry name" value="RmlC_Cupin_sf"/>
</dbReference>
<gene>
    <name evidence="2" type="ORF">FLL45_11985</name>
</gene>
<dbReference type="Gene3D" id="1.10.10.1320">
    <property type="entry name" value="Anti-sigma factor, zinc-finger domain"/>
    <property type="match status" value="1"/>
</dbReference>
<dbReference type="CDD" id="cd20301">
    <property type="entry name" value="cupin_ChrR"/>
    <property type="match status" value="1"/>
</dbReference>
<comment type="caution">
    <text evidence="2">The sequence shown here is derived from an EMBL/GenBank/DDBJ whole genome shotgun (WGS) entry which is preliminary data.</text>
</comment>
<accession>A0A545T8P8</accession>
<dbReference type="EMBL" id="VIKR01000003">
    <property type="protein sequence ID" value="TQV73586.1"/>
    <property type="molecule type" value="Genomic_DNA"/>
</dbReference>
<name>A0A545T8P8_9GAMM</name>
<dbReference type="InterPro" id="IPR041916">
    <property type="entry name" value="Anti_sigma_zinc_sf"/>
</dbReference>
<proteinExistence type="predicted"/>
<dbReference type="NCBIfam" id="TIGR02451">
    <property type="entry name" value="anti_sig_ChrR"/>
    <property type="match status" value="1"/>
</dbReference>
<dbReference type="InterPro" id="IPR014710">
    <property type="entry name" value="RmlC-like_jellyroll"/>
</dbReference>
<reference evidence="2 3" key="1">
    <citation type="submission" date="2019-06" db="EMBL/GenBank/DDBJ databases">
        <title>Draft genome of Aliikangiella marina GYP-15.</title>
        <authorList>
            <person name="Wang G."/>
        </authorList>
    </citation>
    <scope>NUCLEOTIDE SEQUENCE [LARGE SCALE GENOMIC DNA]</scope>
    <source>
        <strain evidence="2 3">GYP-15</strain>
    </source>
</reference>
<dbReference type="InterPro" id="IPR025979">
    <property type="entry name" value="ChrR-like_cupin_dom"/>
</dbReference>
<evidence type="ECO:0000259" key="1">
    <source>
        <dbReference type="Pfam" id="PF12973"/>
    </source>
</evidence>
<dbReference type="SUPFAM" id="SSF51182">
    <property type="entry name" value="RmlC-like cupins"/>
    <property type="match status" value="1"/>
</dbReference>
<dbReference type="RefSeq" id="WP_142942294.1">
    <property type="nucleotide sequence ID" value="NZ_VIKR01000003.1"/>
</dbReference>
<evidence type="ECO:0000313" key="2">
    <source>
        <dbReference type="EMBL" id="TQV73586.1"/>
    </source>
</evidence>
<protein>
    <submittedName>
        <fullName evidence="2">Anti-sigma factor</fullName>
    </submittedName>
</protein>
<evidence type="ECO:0000313" key="3">
    <source>
        <dbReference type="Proteomes" id="UP000317839"/>
    </source>
</evidence>
<organism evidence="2 3">
    <name type="scientific">Aliikangiella marina</name>
    <dbReference type="NCBI Taxonomy" id="1712262"/>
    <lineage>
        <taxon>Bacteria</taxon>
        <taxon>Pseudomonadati</taxon>
        <taxon>Pseudomonadota</taxon>
        <taxon>Gammaproteobacteria</taxon>
        <taxon>Oceanospirillales</taxon>
        <taxon>Pleioneaceae</taxon>
        <taxon>Aliikangiella</taxon>
    </lineage>
</organism>